<dbReference type="EMBL" id="CADCTB010000195">
    <property type="protein sequence ID" value="CAA9269691.1"/>
    <property type="molecule type" value="Genomic_DNA"/>
</dbReference>
<gene>
    <name evidence="1" type="ORF">AVDCRST_MAG10-3155</name>
</gene>
<organism evidence="1">
    <name type="scientific">uncultured Acidimicrobiales bacterium</name>
    <dbReference type="NCBI Taxonomy" id="310071"/>
    <lineage>
        <taxon>Bacteria</taxon>
        <taxon>Bacillati</taxon>
        <taxon>Actinomycetota</taxon>
        <taxon>Acidimicrobiia</taxon>
        <taxon>Acidimicrobiales</taxon>
        <taxon>environmental samples</taxon>
    </lineage>
</organism>
<reference evidence="1" key="1">
    <citation type="submission" date="2020-02" db="EMBL/GenBank/DDBJ databases">
        <authorList>
            <person name="Meier V. D."/>
        </authorList>
    </citation>
    <scope>NUCLEOTIDE SEQUENCE</scope>
    <source>
        <strain evidence="1">AVDCRST_MAG10</strain>
    </source>
</reference>
<accession>A0A6J4J3Z7</accession>
<evidence type="ECO:0000313" key="1">
    <source>
        <dbReference type="EMBL" id="CAA9269691.1"/>
    </source>
</evidence>
<sequence>MPIISHGACVSLARAGNSTALISSLRGEPGFPEAIGTTNRGQCIKALRAGIS</sequence>
<proteinExistence type="predicted"/>
<protein>
    <submittedName>
        <fullName evidence="1">Uncharacterized protein</fullName>
    </submittedName>
</protein>
<dbReference type="AlphaFoldDB" id="A0A6J4J3Z7"/>
<name>A0A6J4J3Z7_9ACTN</name>